<feature type="domain" description="EF-hand" evidence="6">
    <location>
        <begin position="491"/>
        <end position="526"/>
    </location>
</feature>
<dbReference type="GO" id="GO:0005509">
    <property type="term" value="F:calcium ion binding"/>
    <property type="evidence" value="ECO:0007669"/>
    <property type="project" value="InterPro"/>
</dbReference>
<dbReference type="SUPFAM" id="SSF81324">
    <property type="entry name" value="Voltage-gated potassium channels"/>
    <property type="match status" value="1"/>
</dbReference>
<dbReference type="GO" id="GO:0005248">
    <property type="term" value="F:voltage-gated sodium channel activity"/>
    <property type="evidence" value="ECO:0007669"/>
    <property type="project" value="TreeGrafter"/>
</dbReference>
<evidence type="ECO:0000256" key="5">
    <source>
        <dbReference type="ARBA" id="ARBA00023136"/>
    </source>
</evidence>
<protein>
    <submittedName>
        <fullName evidence="7">Voltage-dependent calcium channel type A subunit alpha-1</fullName>
    </submittedName>
</protein>
<evidence type="ECO:0000256" key="3">
    <source>
        <dbReference type="ARBA" id="ARBA00022837"/>
    </source>
</evidence>
<comment type="caution">
    <text evidence="7">The sequence shown here is derived from an EMBL/GenBank/DDBJ whole genome shotgun (WGS) entry which is preliminary data.</text>
</comment>
<dbReference type="Gene3D" id="1.10.238.10">
    <property type="entry name" value="EF-hand"/>
    <property type="match status" value="1"/>
</dbReference>
<dbReference type="InterPro" id="IPR027359">
    <property type="entry name" value="Volt_channel_dom_sf"/>
</dbReference>
<dbReference type="InterPro" id="IPR002048">
    <property type="entry name" value="EF_hand_dom"/>
</dbReference>
<keyword evidence="4" id="KW-1133">Transmembrane helix</keyword>
<dbReference type="Gene3D" id="1.10.287.70">
    <property type="match status" value="1"/>
</dbReference>
<organism evidence="7 8">
    <name type="scientific">Symbiodinium microadriaticum</name>
    <name type="common">Dinoflagellate</name>
    <name type="synonym">Zooxanthella microadriatica</name>
    <dbReference type="NCBI Taxonomy" id="2951"/>
    <lineage>
        <taxon>Eukaryota</taxon>
        <taxon>Sar</taxon>
        <taxon>Alveolata</taxon>
        <taxon>Dinophyceae</taxon>
        <taxon>Suessiales</taxon>
        <taxon>Symbiodiniaceae</taxon>
        <taxon>Symbiodinium</taxon>
    </lineage>
</organism>
<evidence type="ECO:0000259" key="6">
    <source>
        <dbReference type="PROSITE" id="PS50222"/>
    </source>
</evidence>
<dbReference type="PANTHER" id="PTHR10037:SF62">
    <property type="entry name" value="SODIUM CHANNEL PROTEIN 60E"/>
    <property type="match status" value="1"/>
</dbReference>
<keyword evidence="8" id="KW-1185">Reference proteome</keyword>
<proteinExistence type="predicted"/>
<evidence type="ECO:0000256" key="2">
    <source>
        <dbReference type="ARBA" id="ARBA00022692"/>
    </source>
</evidence>
<keyword evidence="2" id="KW-0812">Transmembrane</keyword>
<evidence type="ECO:0000313" key="8">
    <source>
        <dbReference type="Proteomes" id="UP000186817"/>
    </source>
</evidence>
<name>A0A1Q9CS49_SYMMI</name>
<dbReference type="GO" id="GO:0001518">
    <property type="term" value="C:voltage-gated sodium channel complex"/>
    <property type="evidence" value="ECO:0007669"/>
    <property type="project" value="TreeGrafter"/>
</dbReference>
<keyword evidence="3" id="KW-0106">Calcium</keyword>
<evidence type="ECO:0000313" key="7">
    <source>
        <dbReference type="EMBL" id="OLP85756.1"/>
    </source>
</evidence>
<keyword evidence="5" id="KW-0472">Membrane</keyword>
<dbReference type="Gene3D" id="1.20.120.350">
    <property type="entry name" value="Voltage-gated potassium channels. Chain C"/>
    <property type="match status" value="1"/>
</dbReference>
<dbReference type="PROSITE" id="PS00018">
    <property type="entry name" value="EF_HAND_1"/>
    <property type="match status" value="1"/>
</dbReference>
<dbReference type="InterPro" id="IPR005821">
    <property type="entry name" value="Ion_trans_dom"/>
</dbReference>
<gene>
    <name evidence="7" type="primary">cac</name>
    <name evidence="7" type="ORF">AK812_SmicGene33217</name>
</gene>
<dbReference type="EMBL" id="LSRX01000958">
    <property type="protein sequence ID" value="OLP85756.1"/>
    <property type="molecule type" value="Genomic_DNA"/>
</dbReference>
<dbReference type="PROSITE" id="PS50222">
    <property type="entry name" value="EF_HAND_2"/>
    <property type="match status" value="1"/>
</dbReference>
<dbReference type="SUPFAM" id="SSF47473">
    <property type="entry name" value="EF-hand"/>
    <property type="match status" value="1"/>
</dbReference>
<dbReference type="AlphaFoldDB" id="A0A1Q9CS49"/>
<dbReference type="Pfam" id="PF00520">
    <property type="entry name" value="Ion_trans"/>
    <property type="match status" value="1"/>
</dbReference>
<accession>A0A1Q9CS49</accession>
<reference evidence="7 8" key="1">
    <citation type="submission" date="2016-02" db="EMBL/GenBank/DDBJ databases">
        <title>Genome analysis of coral dinoflagellate symbionts highlights evolutionary adaptations to a symbiotic lifestyle.</title>
        <authorList>
            <person name="Aranda M."/>
            <person name="Li Y."/>
            <person name="Liew Y.J."/>
            <person name="Baumgarten S."/>
            <person name="Simakov O."/>
            <person name="Wilson M."/>
            <person name="Piel J."/>
            <person name="Ashoor H."/>
            <person name="Bougouffa S."/>
            <person name="Bajic V.B."/>
            <person name="Ryu T."/>
            <person name="Ravasi T."/>
            <person name="Bayer T."/>
            <person name="Micklem G."/>
            <person name="Kim H."/>
            <person name="Bhak J."/>
            <person name="Lajeunesse T.C."/>
            <person name="Voolstra C.R."/>
        </authorList>
    </citation>
    <scope>NUCLEOTIDE SEQUENCE [LARGE SCALE GENOMIC DNA]</scope>
    <source>
        <strain evidence="7 8">CCMP2467</strain>
    </source>
</reference>
<dbReference type="InterPro" id="IPR018247">
    <property type="entry name" value="EF_Hand_1_Ca_BS"/>
</dbReference>
<evidence type="ECO:0000256" key="1">
    <source>
        <dbReference type="ARBA" id="ARBA00004141"/>
    </source>
</evidence>
<dbReference type="Proteomes" id="UP000186817">
    <property type="component" value="Unassembled WGS sequence"/>
</dbReference>
<dbReference type="PANTHER" id="PTHR10037">
    <property type="entry name" value="VOLTAGE-GATED CATION CHANNEL CALCIUM AND SODIUM"/>
    <property type="match status" value="1"/>
</dbReference>
<evidence type="ECO:0000256" key="4">
    <source>
        <dbReference type="ARBA" id="ARBA00022989"/>
    </source>
</evidence>
<dbReference type="OrthoDB" id="440479at2759"/>
<dbReference type="InterPro" id="IPR043203">
    <property type="entry name" value="VGCC_Ca_Na"/>
</dbReference>
<dbReference type="InterPro" id="IPR011992">
    <property type="entry name" value="EF-hand-dom_pair"/>
</dbReference>
<sequence>MRCGSKTPTEGLRPAVTRLELREEIQEQLDAFRQLVVEDIGVRLQDALSMPSAPPWQAKPNKPRKSEILARPPELTSPESCLEDEDMAEITKKGFRKNIESTAAAAMESMIQSRSRGEYSLVSGESIEDALMADSAGHLQMRHQLVPDSDRKWLEDSEVPSSSSRQLCCARGTSVLPETLTSRMGGIVESDEFGYAITALVMVNAILIGFETDYTARHGGDHKMPGSKILGQVFCYIFTAEVAMRVLVLGVRNFFMGSGWRWNLFDFLVVGLQWAEEVVDWISVGTGRGHVLNLGFLRILRTLRVVRIMRLARILHLVVELRTMVSSIVASLKPLFWATLLFSMLIYAVAVAMTQMANEFRAENRGVDTELNRYFSSLGTAALALWECISGGMDWQDLAQPMIENVSPIMGLFFSAYVAFSMLAMMNVITGIFVDNAKTYAQQDKDTFVVRHVLNLFKQSSLGESTAIDWIDFQAKLDTRELQELFAAVEVDVADARSLFKLIDTDNSGSVTPEELMRGWLRLQGPAKALDLALLLRDCTRSFDSIHRQLHDLRVGVSWLLRSMEASLFPDDPTSPQLEHAPADLLQEPVRSFTLTPDPSPTPRKGELRPPSPVGFASPRLPESRNSRFGLAPERGHDGQNYKYQVLPQS</sequence>
<comment type="subcellular location">
    <subcellularLocation>
        <location evidence="1">Membrane</location>
        <topology evidence="1">Multi-pass membrane protein</topology>
    </subcellularLocation>
</comment>